<dbReference type="Proteomes" id="UP000503004">
    <property type="component" value="Chromosome"/>
</dbReference>
<reference evidence="3" key="1">
    <citation type="submission" date="2019-12" db="EMBL/GenBank/DDBJ databases">
        <authorList>
            <person name="Awala S.I."/>
            <person name="Rhee S.K."/>
        </authorList>
    </citation>
    <scope>NUCLEOTIDE SEQUENCE [LARGE SCALE GENOMIC DNA]</scope>
    <source>
        <strain evidence="3">IM1</strain>
    </source>
</reference>
<keyword evidence="1" id="KW-0808">Transferase</keyword>
<dbReference type="RefSeq" id="WP_169602612.1">
    <property type="nucleotide sequence ID" value="NZ_CP046565.1"/>
</dbReference>
<dbReference type="Pfam" id="PF00494">
    <property type="entry name" value="SQS_PSY"/>
    <property type="match status" value="1"/>
</dbReference>
<dbReference type="SUPFAM" id="SSF48576">
    <property type="entry name" value="Terpenoid synthases"/>
    <property type="match status" value="1"/>
</dbReference>
<dbReference type="SFLD" id="SFLDS00005">
    <property type="entry name" value="Isoprenoid_Synthase_Type_I"/>
    <property type="match status" value="1"/>
</dbReference>
<dbReference type="GO" id="GO:0051996">
    <property type="term" value="F:squalene synthase [NAD(P)H] activity"/>
    <property type="evidence" value="ECO:0007669"/>
    <property type="project" value="InterPro"/>
</dbReference>
<dbReference type="InterPro" id="IPR044844">
    <property type="entry name" value="Trans_IPPS_euk-type"/>
</dbReference>
<dbReference type="PROSITE" id="PS01044">
    <property type="entry name" value="SQUALEN_PHYTOEN_SYN_1"/>
    <property type="match status" value="1"/>
</dbReference>
<dbReference type="AlphaFoldDB" id="A0A858Q636"/>
<proteinExistence type="predicted"/>
<dbReference type="GO" id="GO:0016117">
    <property type="term" value="P:carotenoid biosynthetic process"/>
    <property type="evidence" value="ECO:0007669"/>
    <property type="project" value="UniProtKB-ARBA"/>
</dbReference>
<keyword evidence="3" id="KW-1185">Reference proteome</keyword>
<dbReference type="InterPro" id="IPR019845">
    <property type="entry name" value="Squalene/phytoene_synthase_CS"/>
</dbReference>
<dbReference type="CDD" id="cd00683">
    <property type="entry name" value="Trans_IPPS_HH"/>
    <property type="match status" value="1"/>
</dbReference>
<evidence type="ECO:0000313" key="3">
    <source>
        <dbReference type="Proteomes" id="UP000503004"/>
    </source>
</evidence>
<dbReference type="InterPro" id="IPR008949">
    <property type="entry name" value="Isoprenoid_synthase_dom_sf"/>
</dbReference>
<evidence type="ECO:0000256" key="1">
    <source>
        <dbReference type="ARBA" id="ARBA00022679"/>
    </source>
</evidence>
<dbReference type="PANTHER" id="PTHR11626">
    <property type="entry name" value="FARNESYL-DIPHOSPHATE FARNESYLTRANSFERASE"/>
    <property type="match status" value="1"/>
</dbReference>
<dbReference type="Gene3D" id="1.10.600.10">
    <property type="entry name" value="Farnesyl Diphosphate Synthase"/>
    <property type="match status" value="1"/>
</dbReference>
<dbReference type="SFLD" id="SFLDG01018">
    <property type="entry name" value="Squalene/Phytoene_Synthase_Lik"/>
    <property type="match status" value="1"/>
</dbReference>
<dbReference type="PANTHER" id="PTHR11626:SF2">
    <property type="entry name" value="SQUALENE SYNTHASE"/>
    <property type="match status" value="1"/>
</dbReference>
<dbReference type="EMBL" id="CP046565">
    <property type="protein sequence ID" value="QJD29322.1"/>
    <property type="molecule type" value="Genomic_DNA"/>
</dbReference>
<organism evidence="2 3">
    <name type="scientific">Methylococcus geothermalis</name>
    <dbReference type="NCBI Taxonomy" id="2681310"/>
    <lineage>
        <taxon>Bacteria</taxon>
        <taxon>Pseudomonadati</taxon>
        <taxon>Pseudomonadota</taxon>
        <taxon>Gammaproteobacteria</taxon>
        <taxon>Methylococcales</taxon>
        <taxon>Methylococcaceae</taxon>
        <taxon>Methylococcus</taxon>
    </lineage>
</organism>
<dbReference type="InterPro" id="IPR002060">
    <property type="entry name" value="Squ/phyt_synthse"/>
</dbReference>
<dbReference type="GO" id="GO:0045338">
    <property type="term" value="P:farnesyl diphosphate metabolic process"/>
    <property type="evidence" value="ECO:0007669"/>
    <property type="project" value="InterPro"/>
</dbReference>
<gene>
    <name evidence="2" type="ORF">GNH96_04645</name>
</gene>
<name>A0A858Q636_9GAMM</name>
<dbReference type="InterPro" id="IPR033904">
    <property type="entry name" value="Trans_IPPS_HH"/>
</dbReference>
<dbReference type="KEGG" id="metu:GNH96_04645"/>
<accession>A0A858Q636</accession>
<sequence length="362" mass="40166">MSGTSPSQPAMHENMSDDEFQAYFLDGVSRTFALTIPRLPENLARPVSNGYLLCRIVDTIEDEVTLGSAQKRRYCERFAQVVAGHAPAAPLADELFPLLSEQTLASERELVAAIPRVIRITHGFAPPQQEALAECVATMSRGMAEFQDKDLSHGLKDLRQMGDYCYYVAGVVGEMLTRLFCHYSPEIAAHRSRLMELAVSFGQGLQMTNILKDLWDDHSRGVCWLPQDVFSDCGFALSELRPGHNNPDFVRGFDRLIGVAHAHLRNALDYTLLIPSHETGIREFCLWALGMAVLTLRKIHGNLYFSDSSQVKITRRAVKATILASRLTRGNDTLLKMTFRLAGLGLPAATPAAVLQPRPIDI</sequence>
<protein>
    <submittedName>
        <fullName evidence="2">Phytoene synthase</fullName>
    </submittedName>
</protein>
<evidence type="ECO:0000313" key="2">
    <source>
        <dbReference type="EMBL" id="QJD29322.1"/>
    </source>
</evidence>